<gene>
    <name evidence="2" type="ORF">L6E24_11295</name>
</gene>
<keyword evidence="1" id="KW-1133">Transmembrane helix</keyword>
<evidence type="ECO:0000256" key="1">
    <source>
        <dbReference type="SAM" id="Phobius"/>
    </source>
</evidence>
<organism evidence="2 3">
    <name type="scientific">Methanoplanus endosymbiosus</name>
    <dbReference type="NCBI Taxonomy" id="33865"/>
    <lineage>
        <taxon>Archaea</taxon>
        <taxon>Methanobacteriati</taxon>
        <taxon>Methanobacteriota</taxon>
        <taxon>Stenosarchaea group</taxon>
        <taxon>Methanomicrobia</taxon>
        <taxon>Methanomicrobiales</taxon>
        <taxon>Methanomicrobiaceae</taxon>
        <taxon>Methanoplanus</taxon>
    </lineage>
</organism>
<keyword evidence="1" id="KW-0812">Transmembrane</keyword>
<proteinExistence type="predicted"/>
<keyword evidence="1" id="KW-0472">Membrane</keyword>
<dbReference type="PROSITE" id="PS51257">
    <property type="entry name" value="PROKAR_LIPOPROTEIN"/>
    <property type="match status" value="1"/>
</dbReference>
<keyword evidence="3" id="KW-1185">Reference proteome</keyword>
<evidence type="ECO:0000313" key="2">
    <source>
        <dbReference type="EMBL" id="UUX91937.1"/>
    </source>
</evidence>
<reference evidence="2" key="1">
    <citation type="submission" date="2022-04" db="EMBL/GenBank/DDBJ databases">
        <title>Complete genome of Methanoplanus endosymbiosus DSM 3599.</title>
        <authorList>
            <person name="Chen S.-C."/>
            <person name="You Y.-T."/>
            <person name="Zhou Y.-Z."/>
            <person name="Lai M.-C."/>
        </authorList>
    </citation>
    <scope>NUCLEOTIDE SEQUENCE</scope>
    <source>
        <strain evidence="2">DSM 3599</strain>
    </source>
</reference>
<dbReference type="Pfam" id="PF11288">
    <property type="entry name" value="DUF3089"/>
    <property type="match status" value="1"/>
</dbReference>
<dbReference type="Proteomes" id="UP001060368">
    <property type="component" value="Chromosome"/>
</dbReference>
<dbReference type="AlphaFoldDB" id="A0A9E7PM98"/>
<dbReference type="GeneID" id="74308294"/>
<dbReference type="InterPro" id="IPR029058">
    <property type="entry name" value="AB_hydrolase_fold"/>
</dbReference>
<dbReference type="EMBL" id="CP096115">
    <property type="protein sequence ID" value="UUX91937.1"/>
    <property type="molecule type" value="Genomic_DNA"/>
</dbReference>
<dbReference type="SUPFAM" id="SSF53474">
    <property type="entry name" value="alpha/beta-Hydrolases"/>
    <property type="match status" value="1"/>
</dbReference>
<accession>A0A9E7PM98</accession>
<dbReference type="KEGG" id="mend:L6E24_11295"/>
<protein>
    <submittedName>
        <fullName evidence="2">DUF3089 domain-containing protein</fullName>
    </submittedName>
</protein>
<feature type="transmembrane region" description="Helical" evidence="1">
    <location>
        <begin position="12"/>
        <end position="33"/>
    </location>
</feature>
<evidence type="ECO:0000313" key="3">
    <source>
        <dbReference type="Proteomes" id="UP001060368"/>
    </source>
</evidence>
<name>A0A9E7PM98_9EURY</name>
<dbReference type="RefSeq" id="WP_257742088.1">
    <property type="nucleotide sequence ID" value="NZ_CP096115.1"/>
</dbReference>
<sequence length="355" mass="38804">MVKSQKRDSVAVNRSVFSLILFVFVGICLILTAGCTGADSQVPAEENEQNAVVISPDNSVDYSDSYNWLSLPAAEKEVDVFYVYPTVSGNSSGSMLITDDVDRALAQGILEAQAGVYQSDANVFAPYYRQMSTGVQMSGDDMLATDTNEFKQGAADVSDAFDYYISNLNEGRPFIIAGHSQGTMALIELIKDRFGDDEELRSRMVAAYLIGYTVTDDDLAKAGLTAAKGADDTGVVVTYNSQSPTSVGGPMLMEGAHCINPLNWKTDSTYAPASENLGARFYNDSTGEFLREVGNYSDAQIDMETMALTTTIPEGENLDTGSYPEGVYHRYDYAFWYRNLEENVGDRIDAYLNQK</sequence>
<dbReference type="InterPro" id="IPR021440">
    <property type="entry name" value="DUF3089"/>
</dbReference>